<dbReference type="EMBL" id="SGPL01000650">
    <property type="protein sequence ID" value="THH09178.1"/>
    <property type="molecule type" value="Genomic_DNA"/>
</dbReference>
<dbReference type="Proteomes" id="UP000310158">
    <property type="component" value="Unassembled WGS sequence"/>
</dbReference>
<keyword evidence="2" id="KW-0812">Transmembrane</keyword>
<dbReference type="InterPro" id="IPR004843">
    <property type="entry name" value="Calcineurin-like_PHP"/>
</dbReference>
<dbReference type="AlphaFoldDB" id="A0A4S4LDM7"/>
<reference evidence="4 5" key="1">
    <citation type="submission" date="2019-02" db="EMBL/GenBank/DDBJ databases">
        <title>Genome sequencing of the rare red list fungi Bondarzewia mesenterica.</title>
        <authorList>
            <person name="Buettner E."/>
            <person name="Kellner H."/>
        </authorList>
    </citation>
    <scope>NUCLEOTIDE SEQUENCE [LARGE SCALE GENOMIC DNA]</scope>
    <source>
        <strain evidence="4 5">DSM 108281</strain>
    </source>
</reference>
<evidence type="ECO:0000313" key="4">
    <source>
        <dbReference type="EMBL" id="THH09178.1"/>
    </source>
</evidence>
<evidence type="ECO:0000256" key="2">
    <source>
        <dbReference type="SAM" id="Phobius"/>
    </source>
</evidence>
<gene>
    <name evidence="4" type="ORF">EW146_g8759</name>
</gene>
<dbReference type="GO" id="GO:0016787">
    <property type="term" value="F:hydrolase activity"/>
    <property type="evidence" value="ECO:0007669"/>
    <property type="project" value="InterPro"/>
</dbReference>
<name>A0A4S4LDM7_9AGAM</name>
<evidence type="ECO:0000256" key="1">
    <source>
        <dbReference type="SAM" id="MobiDB-lite"/>
    </source>
</evidence>
<dbReference type="SUPFAM" id="SSF56300">
    <property type="entry name" value="Metallo-dependent phosphatases"/>
    <property type="match status" value="1"/>
</dbReference>
<evidence type="ECO:0000313" key="5">
    <source>
        <dbReference type="Proteomes" id="UP000310158"/>
    </source>
</evidence>
<accession>A0A4S4LDM7</accession>
<dbReference type="InterPro" id="IPR029052">
    <property type="entry name" value="Metallo-depent_PP-like"/>
</dbReference>
<feature type="transmembrane region" description="Helical" evidence="2">
    <location>
        <begin position="7"/>
        <end position="25"/>
    </location>
</feature>
<keyword evidence="5" id="KW-1185">Reference proteome</keyword>
<dbReference type="PANTHER" id="PTHR46546">
    <property type="entry name" value="SHEWANELLA-LIKE PROTEIN PHOSPHATASE 1"/>
    <property type="match status" value="1"/>
</dbReference>
<sequence length="399" mass="43926">MPLRPSTLVTILCIFIPLILISAFYHRNTPSLNSQLTSQPNNVYDVPEHRSRIVAVGDLHGDIENAQKVLQLAGVVDSAGAWSGDVDVFVQTGDIIDRGDDTIKLFMWMEDLRVQAEQAGGRVLSHLAHIIILNLWASSEWTGDWRYVPQTEIKTFGSVASRQKMLSTGRIGRAWATNYSTTSRLPLHPSLGLPNDDYPPHPSSPFHDLPSPLSHAAFSFVHGGLAPNYGNLTPFPSAINAIGSSLLQKLQGRSQQPPPHPPNPYPGLPSSATREERSLYDTDGPLWYRGWALGNEEVVCKAVDGVLQKTGTRRMIMGHTPDFEKIVSRCDGKIIIIDTGISHAYGGALSALSIEYSLTSLPSSAPGEKKWKEKEVVKALYEGWHDVFVDEEREVYGSI</sequence>
<feature type="compositionally biased region" description="Pro residues" evidence="1">
    <location>
        <begin position="256"/>
        <end position="267"/>
    </location>
</feature>
<feature type="region of interest" description="Disordered" evidence="1">
    <location>
        <begin position="250"/>
        <end position="276"/>
    </location>
</feature>
<proteinExistence type="predicted"/>
<dbReference type="PANTHER" id="PTHR46546:SF4">
    <property type="entry name" value="SHEWANELLA-LIKE PROTEIN PHOSPHATASE 1"/>
    <property type="match status" value="1"/>
</dbReference>
<dbReference type="Gene3D" id="3.60.21.10">
    <property type="match status" value="1"/>
</dbReference>
<evidence type="ECO:0000259" key="3">
    <source>
        <dbReference type="Pfam" id="PF00149"/>
    </source>
</evidence>
<keyword evidence="2" id="KW-1133">Transmembrane helix</keyword>
<dbReference type="OrthoDB" id="5976022at2759"/>
<organism evidence="4 5">
    <name type="scientific">Bondarzewia mesenterica</name>
    <dbReference type="NCBI Taxonomy" id="1095465"/>
    <lineage>
        <taxon>Eukaryota</taxon>
        <taxon>Fungi</taxon>
        <taxon>Dikarya</taxon>
        <taxon>Basidiomycota</taxon>
        <taxon>Agaricomycotina</taxon>
        <taxon>Agaricomycetes</taxon>
        <taxon>Russulales</taxon>
        <taxon>Bondarzewiaceae</taxon>
        <taxon>Bondarzewia</taxon>
    </lineage>
</organism>
<keyword evidence="2" id="KW-0472">Membrane</keyword>
<protein>
    <recommendedName>
        <fullName evidence="3">Calcineurin-like phosphoesterase domain-containing protein</fullName>
    </recommendedName>
</protein>
<comment type="caution">
    <text evidence="4">The sequence shown here is derived from an EMBL/GenBank/DDBJ whole genome shotgun (WGS) entry which is preliminary data.</text>
</comment>
<dbReference type="Pfam" id="PF00149">
    <property type="entry name" value="Metallophos"/>
    <property type="match status" value="1"/>
</dbReference>
<feature type="domain" description="Calcineurin-like phosphoesterase" evidence="3">
    <location>
        <begin position="52"/>
        <end position="102"/>
    </location>
</feature>